<dbReference type="AlphaFoldDB" id="A0A191ZH24"/>
<keyword evidence="2" id="KW-1185">Reference proteome</keyword>
<evidence type="ECO:0000313" key="1">
    <source>
        <dbReference type="EMBL" id="ANJ67153.1"/>
    </source>
</evidence>
<proteinExistence type="predicted"/>
<reference evidence="1 2" key="1">
    <citation type="submission" date="2016-06" db="EMBL/GenBank/DDBJ databases">
        <title>Insight into the functional genes involving in sulfur oxidation in Pearl River water.</title>
        <authorList>
            <person name="Luo J."/>
            <person name="Tan X."/>
            <person name="Lin W."/>
        </authorList>
    </citation>
    <scope>NUCLEOTIDE SEQUENCE [LARGE SCALE GENOMIC DNA]</scope>
    <source>
        <strain evidence="1 2">LS2</strain>
    </source>
</reference>
<organism evidence="1 2">
    <name type="scientific">Halothiobacillus diazotrophicus</name>
    <dbReference type="NCBI Taxonomy" id="1860122"/>
    <lineage>
        <taxon>Bacteria</taxon>
        <taxon>Pseudomonadati</taxon>
        <taxon>Pseudomonadota</taxon>
        <taxon>Gammaproteobacteria</taxon>
        <taxon>Chromatiales</taxon>
        <taxon>Halothiobacillaceae</taxon>
        <taxon>Halothiobacillus</taxon>
    </lineage>
</organism>
<evidence type="ECO:0000313" key="2">
    <source>
        <dbReference type="Proteomes" id="UP000078596"/>
    </source>
</evidence>
<evidence type="ECO:0008006" key="3">
    <source>
        <dbReference type="Google" id="ProtNLM"/>
    </source>
</evidence>
<dbReference type="RefSeq" id="WP_066099537.1">
    <property type="nucleotide sequence ID" value="NZ_CP016027.1"/>
</dbReference>
<dbReference type="EMBL" id="CP016027">
    <property type="protein sequence ID" value="ANJ67153.1"/>
    <property type="molecule type" value="Genomic_DNA"/>
</dbReference>
<gene>
    <name evidence="1" type="ORF">A9404_06925</name>
</gene>
<protein>
    <recommendedName>
        <fullName evidence="3">Porin domain-containing protein</fullName>
    </recommendedName>
</protein>
<dbReference type="STRING" id="1860122.A9404_06925"/>
<dbReference type="KEGG" id="haz:A9404_06925"/>
<name>A0A191ZH24_9GAMM</name>
<sequence length="303" mass="32511">MFAVDQVIDYDGYGRPTMAYVQYRANDTAFSAFHFTRGKALPDAVGADLPVALVTVNGANPLAGMVYQADGIGTTHKFNEVVFAKTQVWSGTGSAVQMGSYDRIDQYAFALGANIGDHLQIQGEEIRARESSGFLGAIGSGGFSTADGASIRLHGLSLRFSMKAAENRFEAFATYRQGTAQSRFADSILTRIDARLNQSAVGIGWRNNVNAVAFAVSQPLHVTGGDLGMKLAIGRTDNGAVIYNTPTIVLNPGIRQINWELGMTHRLNQNAKIGMNLIYVKNPANSPGLSHDAGLLFIYGARI</sequence>
<accession>A0A191ZH24</accession>
<dbReference type="Proteomes" id="UP000078596">
    <property type="component" value="Chromosome"/>
</dbReference>